<dbReference type="Pfam" id="PF10099">
    <property type="entry name" value="RskA_C"/>
    <property type="match status" value="1"/>
</dbReference>
<organism evidence="2 4">
    <name type="scientific">Chitinophaga sancti</name>
    <dbReference type="NCBI Taxonomy" id="1004"/>
    <lineage>
        <taxon>Bacteria</taxon>
        <taxon>Pseudomonadati</taxon>
        <taxon>Bacteroidota</taxon>
        <taxon>Chitinophagia</taxon>
        <taxon>Chitinophagales</taxon>
        <taxon>Chitinophagaceae</taxon>
        <taxon>Chitinophaga</taxon>
    </lineage>
</organism>
<name>A0A1K1PUE2_9BACT</name>
<feature type="domain" description="Anti-sigma K factor RskA C-terminal" evidence="1">
    <location>
        <begin position="107"/>
        <end position="266"/>
    </location>
</feature>
<dbReference type="Proteomes" id="UP000183788">
    <property type="component" value="Unassembled WGS sequence"/>
</dbReference>
<evidence type="ECO:0000313" key="2">
    <source>
        <dbReference type="EMBL" id="SFW51346.1"/>
    </source>
</evidence>
<dbReference type="InterPro" id="IPR018764">
    <property type="entry name" value="RskA_C"/>
</dbReference>
<reference evidence="2 4" key="1">
    <citation type="submission" date="2016-11" db="EMBL/GenBank/DDBJ databases">
        <authorList>
            <person name="Jaros S."/>
            <person name="Januszkiewicz K."/>
            <person name="Wedrychowicz H."/>
        </authorList>
    </citation>
    <scope>NUCLEOTIDE SEQUENCE [LARGE SCALE GENOMIC DNA]</scope>
    <source>
        <strain evidence="2 4">DSM 784</strain>
    </source>
</reference>
<dbReference type="EMBL" id="FPIZ01000006">
    <property type="protein sequence ID" value="SFW51346.1"/>
    <property type="molecule type" value="Genomic_DNA"/>
</dbReference>
<evidence type="ECO:0000313" key="4">
    <source>
        <dbReference type="Proteomes" id="UP000183788"/>
    </source>
</evidence>
<dbReference type="InterPro" id="IPR051474">
    <property type="entry name" value="Anti-sigma-K/W_factor"/>
</dbReference>
<dbReference type="GO" id="GO:0006417">
    <property type="term" value="P:regulation of translation"/>
    <property type="evidence" value="ECO:0007669"/>
    <property type="project" value="TreeGrafter"/>
</dbReference>
<dbReference type="Proteomes" id="UP001326715">
    <property type="component" value="Chromosome"/>
</dbReference>
<dbReference type="PANTHER" id="PTHR37461:SF1">
    <property type="entry name" value="ANTI-SIGMA-K FACTOR RSKA"/>
    <property type="match status" value="1"/>
</dbReference>
<dbReference type="RefSeq" id="WP_072359957.1">
    <property type="nucleotide sequence ID" value="NZ_CBHWAX010000004.1"/>
</dbReference>
<proteinExistence type="predicted"/>
<dbReference type="GO" id="GO:0005886">
    <property type="term" value="C:plasma membrane"/>
    <property type="evidence" value="ECO:0007669"/>
    <property type="project" value="InterPro"/>
</dbReference>
<gene>
    <name evidence="2" type="ORF">SAMN05661012_02261</name>
    <name evidence="3" type="ORF">SR876_15050</name>
</gene>
<dbReference type="OrthoDB" id="1420916at2"/>
<protein>
    <submittedName>
        <fullName evidence="3">Anti-sigma factor</fullName>
    </submittedName>
    <submittedName>
        <fullName evidence="2">Anti-sigma-K factor RskA</fullName>
    </submittedName>
</protein>
<keyword evidence="5" id="KW-1185">Reference proteome</keyword>
<dbReference type="EMBL" id="CP140154">
    <property type="protein sequence ID" value="WQG92835.1"/>
    <property type="molecule type" value="Genomic_DNA"/>
</dbReference>
<dbReference type="GO" id="GO:0016989">
    <property type="term" value="F:sigma factor antagonist activity"/>
    <property type="evidence" value="ECO:0007669"/>
    <property type="project" value="TreeGrafter"/>
</dbReference>
<reference evidence="3 5" key="2">
    <citation type="submission" date="2023-11" db="EMBL/GenBank/DDBJ databases">
        <title>MicrobeMod: A computational toolkit for identifying prokaryotic methylation and restriction-modification with nanopore sequencing.</title>
        <authorList>
            <person name="Crits-Christoph A."/>
            <person name="Kang S.C."/>
            <person name="Lee H."/>
            <person name="Ostrov N."/>
        </authorList>
    </citation>
    <scope>NUCLEOTIDE SEQUENCE [LARGE SCALE GENOMIC DNA]</scope>
    <source>
        <strain evidence="3 5">ATCC 23090</strain>
    </source>
</reference>
<dbReference type="STRING" id="1004.SAMN05661012_02261"/>
<evidence type="ECO:0000259" key="1">
    <source>
        <dbReference type="Pfam" id="PF10099"/>
    </source>
</evidence>
<evidence type="ECO:0000313" key="5">
    <source>
        <dbReference type="Proteomes" id="UP001326715"/>
    </source>
</evidence>
<evidence type="ECO:0000313" key="3">
    <source>
        <dbReference type="EMBL" id="WQG92835.1"/>
    </source>
</evidence>
<dbReference type="AlphaFoldDB" id="A0A1K1PUE2"/>
<sequence length="276" mass="30700">MNANSYISSGLIEAYVSGLASSNEREELEQAIAQYPELAAEYQSCQQDMEQYIIYQSVTPPATLKERLFTQLDTEETARANGTYVDEDAIPETPVRKILVSSAWRWVAAASILLLVGSALLNYNQYTQYNGLQQRFDAMVVSNTSIASETNVYRTRLEQAEQNLHIVQDPSMKTVKMPGTKTFPTALATVYWSQTSKEVFVMVNNLPQPSSDKQYQLWAIVNGKPVDMGVFETGTAAKLMQKMKSVDNAEMFAVTLENKGGSPEPTLDQMYAAGKI</sequence>
<dbReference type="PANTHER" id="PTHR37461">
    <property type="entry name" value="ANTI-SIGMA-K FACTOR RSKA"/>
    <property type="match status" value="1"/>
</dbReference>
<accession>A0A1K1PUE2</accession>